<gene>
    <name evidence="3" type="ORF">ACFSBJ_07555</name>
</gene>
<comment type="caution">
    <text evidence="3">The sequence shown here is derived from an EMBL/GenBank/DDBJ whole genome shotgun (WGS) entry which is preliminary data.</text>
</comment>
<proteinExistence type="predicted"/>
<dbReference type="AlphaFoldDB" id="A0ABD6CYU5"/>
<reference evidence="3 4" key="1">
    <citation type="journal article" date="2019" name="Int. J. Syst. Evol. Microbiol.">
        <title>The Global Catalogue of Microorganisms (GCM) 10K type strain sequencing project: providing services to taxonomists for standard genome sequencing and annotation.</title>
        <authorList>
            <consortium name="The Broad Institute Genomics Platform"/>
            <consortium name="The Broad Institute Genome Sequencing Center for Infectious Disease"/>
            <person name="Wu L."/>
            <person name="Ma J."/>
        </authorList>
    </citation>
    <scope>NUCLEOTIDE SEQUENCE [LARGE SCALE GENOMIC DNA]</scope>
    <source>
        <strain evidence="3 4">CGMCC 1.10594</strain>
    </source>
</reference>
<feature type="transmembrane region" description="Helical" evidence="2">
    <location>
        <begin position="40"/>
        <end position="59"/>
    </location>
</feature>
<sequence>MSGERRPSSPAGTGGESTHAESDADADNSGALGSWGRMELVFAALLVVAVAGTAALILAPPNDTTAADADSGATGPAAATPTHTPTAAPAAATSPNVTMRVRSVENCGSRCRTVTIALSNEGAEAARDVRVATSITTGDSLVWEASSDVGRIATEETATRTRTVRIGYADAAKIKANDGRIRIETVVRTANATRTFTEERTVV</sequence>
<dbReference type="EMBL" id="JBHUDL010000009">
    <property type="protein sequence ID" value="MFD1633588.1"/>
    <property type="molecule type" value="Genomic_DNA"/>
</dbReference>
<evidence type="ECO:0008006" key="5">
    <source>
        <dbReference type="Google" id="ProtNLM"/>
    </source>
</evidence>
<feature type="region of interest" description="Disordered" evidence="1">
    <location>
        <begin position="64"/>
        <end position="96"/>
    </location>
</feature>
<evidence type="ECO:0000256" key="2">
    <source>
        <dbReference type="SAM" id="Phobius"/>
    </source>
</evidence>
<evidence type="ECO:0000313" key="3">
    <source>
        <dbReference type="EMBL" id="MFD1633588.1"/>
    </source>
</evidence>
<keyword evidence="2" id="KW-1133">Transmembrane helix</keyword>
<dbReference type="RefSeq" id="WP_256405533.1">
    <property type="nucleotide sequence ID" value="NZ_CP187151.1"/>
</dbReference>
<evidence type="ECO:0000313" key="4">
    <source>
        <dbReference type="Proteomes" id="UP001597075"/>
    </source>
</evidence>
<keyword evidence="2" id="KW-0472">Membrane</keyword>
<organism evidence="3 4">
    <name type="scientific">Haloplanus ruber</name>
    <dbReference type="NCBI Taxonomy" id="869892"/>
    <lineage>
        <taxon>Archaea</taxon>
        <taxon>Methanobacteriati</taxon>
        <taxon>Methanobacteriota</taxon>
        <taxon>Stenosarchaea group</taxon>
        <taxon>Halobacteria</taxon>
        <taxon>Halobacteriales</taxon>
        <taxon>Haloferacaceae</taxon>
        <taxon>Haloplanus</taxon>
    </lineage>
</organism>
<name>A0ABD6CYU5_9EURY</name>
<feature type="compositionally biased region" description="Low complexity" evidence="1">
    <location>
        <begin position="64"/>
        <end position="95"/>
    </location>
</feature>
<feature type="region of interest" description="Disordered" evidence="1">
    <location>
        <begin position="1"/>
        <end position="28"/>
    </location>
</feature>
<protein>
    <recommendedName>
        <fullName evidence="5">DUF11 domain-containing protein</fullName>
    </recommendedName>
</protein>
<keyword evidence="2" id="KW-0812">Transmembrane</keyword>
<keyword evidence="4" id="KW-1185">Reference proteome</keyword>
<accession>A0ABD6CYU5</accession>
<evidence type="ECO:0000256" key="1">
    <source>
        <dbReference type="SAM" id="MobiDB-lite"/>
    </source>
</evidence>
<dbReference type="Proteomes" id="UP001597075">
    <property type="component" value="Unassembled WGS sequence"/>
</dbReference>